<name>A0A8S5T3R1_9CAUD</name>
<dbReference type="EMBL" id="BK032744">
    <property type="protein sequence ID" value="DAF57988.1"/>
    <property type="molecule type" value="Genomic_DNA"/>
</dbReference>
<proteinExistence type="predicted"/>
<protein>
    <submittedName>
        <fullName evidence="1">Uncharacterized protein</fullName>
    </submittedName>
</protein>
<sequence length="31" mass="3777">MKDRIDILLEKADFALYCDFCLMLRVLQWNV</sequence>
<organism evidence="1">
    <name type="scientific">Siphoviridae sp. ctfbh2</name>
    <dbReference type="NCBI Taxonomy" id="2827909"/>
    <lineage>
        <taxon>Viruses</taxon>
        <taxon>Duplodnaviria</taxon>
        <taxon>Heunggongvirae</taxon>
        <taxon>Uroviricota</taxon>
        <taxon>Caudoviricetes</taxon>
    </lineage>
</organism>
<reference evidence="1" key="1">
    <citation type="journal article" date="2021" name="Proc. Natl. Acad. Sci. U.S.A.">
        <title>A Catalog of Tens of Thousands of Viruses from Human Metagenomes Reveals Hidden Associations with Chronic Diseases.</title>
        <authorList>
            <person name="Tisza M.J."/>
            <person name="Buck C.B."/>
        </authorList>
    </citation>
    <scope>NUCLEOTIDE SEQUENCE</scope>
    <source>
        <strain evidence="1">Ctfbh2</strain>
    </source>
</reference>
<accession>A0A8S5T3R1</accession>
<evidence type="ECO:0000313" key="1">
    <source>
        <dbReference type="EMBL" id="DAF57988.1"/>
    </source>
</evidence>